<protein>
    <recommendedName>
        <fullName evidence="4">OmpA-like domain-containing protein</fullName>
    </recommendedName>
</protein>
<comment type="caution">
    <text evidence="2">The sequence shown here is derived from an EMBL/GenBank/DDBJ whole genome shotgun (WGS) entry which is preliminary data.</text>
</comment>
<feature type="region of interest" description="Disordered" evidence="1">
    <location>
        <begin position="424"/>
        <end position="445"/>
    </location>
</feature>
<dbReference type="AlphaFoldDB" id="A0A1F5N9J0"/>
<dbReference type="InterPro" id="IPR036737">
    <property type="entry name" value="OmpA-like_sf"/>
</dbReference>
<sequence length="654" mass="74074">MERRKIPEGEFVPREETETLIENQSSKRHRVPKLLGAVKQSLGLKSEIASDLQRPEDIVKEVDQVALVAETSASKSSILHRIRELPATIRGSLAALVLTAEAGAAQSAFQSQEKEYKVIREKGDIPAPMTLRFEGDHVIVEDDELGFFLKHNLKRPESLADVGKMFVEPLSFGIKFRLGKEHALPTRIVTGGSEDEPFVFAADIPYEYAHDFSKASPVDQKKMEEDMEIKAKALIEKILPRVIGLSFHKDEVKNIGRQGSVEVSEVKIDGFASPESDQGIDTNDPRNQTLSEMRAENAAYVLQQVFKDKGIDVSEIKYQGKGEEHLSKEERDKLLNDAFEIKIGPNGPEDPRLLELVKRYNAGSISQEEIKKDLDQIIGEKRKVAVTITTDERSYVLILPLPALLLLLGRIPLPDRDTHGVYAEFTPGPVPSTGDLDRDTRGQARSVGRNIRRDHFDPVRPSRDVVKGYSGTDETQAQYSEQVVRGARHWRKREESQRVQLDFDPSMPLAARVDGLAFVVDRYMRMTPTLMSERNMLGRSRTRDYDLMNIYRDRDALQTLLNRVARTDIDMSGRPANMPPPNIPEHGRVRFEFRSNGRNIRTAGPDRGTQGRRESTYGAYVWINGVEYQLNRQELQTLADTYIANRRIIDNMRH</sequence>
<dbReference type="Proteomes" id="UP000177610">
    <property type="component" value="Unassembled WGS sequence"/>
</dbReference>
<proteinExistence type="predicted"/>
<evidence type="ECO:0000313" key="2">
    <source>
        <dbReference type="EMBL" id="OGE74337.1"/>
    </source>
</evidence>
<accession>A0A1F5N9J0</accession>
<dbReference type="STRING" id="1817821.A2717_02235"/>
<gene>
    <name evidence="2" type="ORF">A2717_02235</name>
</gene>
<evidence type="ECO:0000313" key="3">
    <source>
        <dbReference type="Proteomes" id="UP000177610"/>
    </source>
</evidence>
<evidence type="ECO:0008006" key="4">
    <source>
        <dbReference type="Google" id="ProtNLM"/>
    </source>
</evidence>
<name>A0A1F5N9J0_9BACT</name>
<evidence type="ECO:0000256" key="1">
    <source>
        <dbReference type="SAM" id="MobiDB-lite"/>
    </source>
</evidence>
<organism evidence="2 3">
    <name type="scientific">Candidatus Doudnabacteria bacterium RIFCSPHIGHO2_01_FULL_41_86</name>
    <dbReference type="NCBI Taxonomy" id="1817821"/>
    <lineage>
        <taxon>Bacteria</taxon>
        <taxon>Candidatus Doudnaibacteriota</taxon>
    </lineage>
</organism>
<dbReference type="EMBL" id="MFEH01000001">
    <property type="protein sequence ID" value="OGE74337.1"/>
    <property type="molecule type" value="Genomic_DNA"/>
</dbReference>
<reference evidence="2 3" key="1">
    <citation type="journal article" date="2016" name="Nat. Commun.">
        <title>Thousands of microbial genomes shed light on interconnected biogeochemical processes in an aquifer system.</title>
        <authorList>
            <person name="Anantharaman K."/>
            <person name="Brown C.T."/>
            <person name="Hug L.A."/>
            <person name="Sharon I."/>
            <person name="Castelle C.J."/>
            <person name="Probst A.J."/>
            <person name="Thomas B.C."/>
            <person name="Singh A."/>
            <person name="Wilkins M.J."/>
            <person name="Karaoz U."/>
            <person name="Brodie E.L."/>
            <person name="Williams K.H."/>
            <person name="Hubbard S.S."/>
            <person name="Banfield J.F."/>
        </authorList>
    </citation>
    <scope>NUCLEOTIDE SEQUENCE [LARGE SCALE GENOMIC DNA]</scope>
</reference>
<dbReference type="Gene3D" id="3.30.1330.60">
    <property type="entry name" value="OmpA-like domain"/>
    <property type="match status" value="1"/>
</dbReference>